<reference evidence="1 2" key="1">
    <citation type="journal article" date="2021" name="Nat. Commun.">
        <title>Genetic determinants of endophytism in the Arabidopsis root mycobiome.</title>
        <authorList>
            <person name="Mesny F."/>
            <person name="Miyauchi S."/>
            <person name="Thiergart T."/>
            <person name="Pickel B."/>
            <person name="Atanasova L."/>
            <person name="Karlsson M."/>
            <person name="Huettel B."/>
            <person name="Barry K.W."/>
            <person name="Haridas S."/>
            <person name="Chen C."/>
            <person name="Bauer D."/>
            <person name="Andreopoulos W."/>
            <person name="Pangilinan J."/>
            <person name="LaButti K."/>
            <person name="Riley R."/>
            <person name="Lipzen A."/>
            <person name="Clum A."/>
            <person name="Drula E."/>
            <person name="Henrissat B."/>
            <person name="Kohler A."/>
            <person name="Grigoriev I.V."/>
            <person name="Martin F.M."/>
            <person name="Hacquard S."/>
        </authorList>
    </citation>
    <scope>NUCLEOTIDE SEQUENCE [LARGE SCALE GENOMIC DNA]</scope>
    <source>
        <strain evidence="1 2">MPI-SDFR-AT-0079</strain>
    </source>
</reference>
<sequence length="907" mass="104072">MASPKSVLSKTLQSITLSKIRELDSRHKSYEDRKRAFLAKADAAADDRDRLACLLEAVKELSPAASKDVSLSNIQRWLDQSRYDASIPVSKLESFSHQLRAKLDIQSRKLDMAHLYSRLLTEWMDQPIVEPLPDSADDPDGDSFELVERQRQRLSELVDKFEEVVFKPLETDETEIRSFLDRLFTDEKSQNKLEALRKELADNSSRFMSETAPFTEESLTSCIKGLLTEDILSDEKQAILRDFLESDVAKSEIADVLNMRFSDLKQWHWDAGKDGIRVMPRRGLNGKYRVWADDDILQMIFVQHIGIRLCNMLKPALKDFMESVCTRNLDGHRSPSASDMDRRQFYTNFYTGSSANIESQRKSDYFDKFFLSQLPATETSLFDGDNKYDDDSDEQSVDSNDPDVTSSPQKRSGIKQQLLRHLTTELIVHRLRDVTYETRDGAGHGVALVQTDLQWYATGLSHSTVFALMRYVGFGQDWIDFFKKYLESPLNLDAASDDRPQLGPRIRKRGVPMAHASEKFTGELVLFFMDLAVNRDTGILLYRLHDDIWLVGEPERSAQAWTCMQSFAKVFGLDFNKAKTGSVYLPGSAKRDETIAKTLPAGPVKIGFLCLDPETGKWAIDQKLVVAHVDQLKKQLAECKSVLSWVQTWNSCIGRFFSHTFGEPARCFGREHVNEVLNTYQTMLLRLFPGSDGSEGSVVEHIKEMIQTRFGVSDLPDSFVYMPEQLGGLGLRNPFVGLFLVRNNITETPEEIIEEYLKKEREEYLDERRSFESTAEAVRRRRLHRLYPDESTKTRAITELDMSVFFSLEEFSRFRERQSHKFLVTFEKLICVPETEEIALSKEVESGLREFLADSVRLDAEKKWFLQLYAKELQEDFGGLSLVDKQFLPVGVLTMMRGKKVSWNMIL</sequence>
<dbReference type="EMBL" id="JAGIZQ010000006">
    <property type="protein sequence ID" value="KAH6622906.1"/>
    <property type="molecule type" value="Genomic_DNA"/>
</dbReference>
<evidence type="ECO:0000313" key="1">
    <source>
        <dbReference type="EMBL" id="KAH6622906.1"/>
    </source>
</evidence>
<keyword evidence="2" id="KW-1185">Reference proteome</keyword>
<evidence type="ECO:0000313" key="2">
    <source>
        <dbReference type="Proteomes" id="UP000724584"/>
    </source>
</evidence>
<accession>A0ACB7NWU1</accession>
<dbReference type="Proteomes" id="UP000724584">
    <property type="component" value="Unassembled WGS sequence"/>
</dbReference>
<organism evidence="1 2">
    <name type="scientific">Chaetomium tenue</name>
    <dbReference type="NCBI Taxonomy" id="1854479"/>
    <lineage>
        <taxon>Eukaryota</taxon>
        <taxon>Fungi</taxon>
        <taxon>Dikarya</taxon>
        <taxon>Ascomycota</taxon>
        <taxon>Pezizomycotina</taxon>
        <taxon>Sordariomycetes</taxon>
        <taxon>Sordariomycetidae</taxon>
        <taxon>Sordariales</taxon>
        <taxon>Chaetomiaceae</taxon>
        <taxon>Chaetomium</taxon>
    </lineage>
</organism>
<gene>
    <name evidence="1" type="ORF">F5144DRAFT_495552</name>
</gene>
<protein>
    <submittedName>
        <fullName evidence="1">Uncharacterized protein</fullName>
    </submittedName>
</protein>
<proteinExistence type="predicted"/>
<comment type="caution">
    <text evidence="1">The sequence shown here is derived from an EMBL/GenBank/DDBJ whole genome shotgun (WGS) entry which is preliminary data.</text>
</comment>
<name>A0ACB7NWU1_9PEZI</name>